<dbReference type="STRING" id="408074.SAMN05660909_05061"/>
<evidence type="ECO:0000256" key="3">
    <source>
        <dbReference type="ARBA" id="ARBA00022729"/>
    </source>
</evidence>
<dbReference type="InterPro" id="IPR012944">
    <property type="entry name" value="SusD_RagB_dom"/>
</dbReference>
<feature type="domain" description="RagB/SusD" evidence="6">
    <location>
        <begin position="355"/>
        <end position="471"/>
    </location>
</feature>
<feature type="domain" description="SusD-like N-terminal" evidence="7">
    <location>
        <begin position="66"/>
        <end position="212"/>
    </location>
</feature>
<keyword evidence="9" id="KW-1185">Reference proteome</keyword>
<dbReference type="AlphaFoldDB" id="A0A1H4G8T5"/>
<evidence type="ECO:0000256" key="5">
    <source>
        <dbReference type="ARBA" id="ARBA00023237"/>
    </source>
</evidence>
<dbReference type="Pfam" id="PF14322">
    <property type="entry name" value="SusD-like_3"/>
    <property type="match status" value="1"/>
</dbReference>
<protein>
    <submittedName>
        <fullName evidence="8">Starch-binding associating with outer membrane</fullName>
    </submittedName>
</protein>
<dbReference type="GO" id="GO:0009279">
    <property type="term" value="C:cell outer membrane"/>
    <property type="evidence" value="ECO:0007669"/>
    <property type="project" value="UniProtKB-SubCell"/>
</dbReference>
<dbReference type="OrthoDB" id="926893at2"/>
<evidence type="ECO:0000259" key="7">
    <source>
        <dbReference type="Pfam" id="PF14322"/>
    </source>
</evidence>
<reference evidence="9" key="1">
    <citation type="submission" date="2016-10" db="EMBL/GenBank/DDBJ databases">
        <authorList>
            <person name="Varghese N."/>
            <person name="Submissions S."/>
        </authorList>
    </citation>
    <scope>NUCLEOTIDE SEQUENCE [LARGE SCALE GENOMIC DNA]</scope>
    <source>
        <strain evidence="9">DSM 23920</strain>
    </source>
</reference>
<dbReference type="Proteomes" id="UP000199656">
    <property type="component" value="Unassembled WGS sequence"/>
</dbReference>
<sequence length="502" mass="57510">MNRRIICLLALLSVVPGSCKKFLDVKPLDRLSGNAFLQTKQDVENNLWDTYGLLRDKLGSCPFLPNAGDVRSGMMAESPEEKQRNYVHFVSENDLANFIAIRGNDGLYHWNELTKWQGFYKVIQAANNLYYELGVRKIGGVSEAQAKAYQAEAVFLRCVTYWIMIRVWGDVPYYTDAYHIDPLPRENHVTVAKNCLDDLMKVKDDLPWNYGNAAYLGVRATKGALLTLIMELDAWAAGFDKANAKKYFQQAVDAGTEVVNSGQYSLLPLSEYRQLFQGRTRESLFEIAQNSNYNEVIRYNTFSDLVLHFPYKRPVATHQWSYSYYRASFLTMLFPPGSPDGRTQVWFDENMFADNGDFQYLKFVNIYAITDDEDYNPDGNVIIFRYADALLLLAEALAEVGGRDDDAMARLNEVRTRAFAAPVSGLTGEALKDAIFAERARELMGEGHYFFDLVRTGRIFSSKWTYRPFTQLQFDQGGWTWPLDASVQNQNPYIQLNLYWLK</sequence>
<dbReference type="InterPro" id="IPR033985">
    <property type="entry name" value="SusD-like_N"/>
</dbReference>
<evidence type="ECO:0000256" key="1">
    <source>
        <dbReference type="ARBA" id="ARBA00004442"/>
    </source>
</evidence>
<comment type="subcellular location">
    <subcellularLocation>
        <location evidence="1">Cell outer membrane</location>
    </subcellularLocation>
</comment>
<keyword evidence="3" id="KW-0732">Signal</keyword>
<keyword evidence="5" id="KW-0998">Cell outer membrane</keyword>
<evidence type="ECO:0000256" key="2">
    <source>
        <dbReference type="ARBA" id="ARBA00006275"/>
    </source>
</evidence>
<dbReference type="Gene3D" id="1.25.40.390">
    <property type="match status" value="1"/>
</dbReference>
<evidence type="ECO:0000313" key="9">
    <source>
        <dbReference type="Proteomes" id="UP000199656"/>
    </source>
</evidence>
<comment type="similarity">
    <text evidence="2">Belongs to the SusD family.</text>
</comment>
<dbReference type="SUPFAM" id="SSF48452">
    <property type="entry name" value="TPR-like"/>
    <property type="match status" value="1"/>
</dbReference>
<evidence type="ECO:0000259" key="6">
    <source>
        <dbReference type="Pfam" id="PF07980"/>
    </source>
</evidence>
<dbReference type="RefSeq" id="WP_089765352.1">
    <property type="nucleotide sequence ID" value="NZ_BKAT01000056.1"/>
</dbReference>
<dbReference type="InterPro" id="IPR011990">
    <property type="entry name" value="TPR-like_helical_dom_sf"/>
</dbReference>
<evidence type="ECO:0000256" key="4">
    <source>
        <dbReference type="ARBA" id="ARBA00023136"/>
    </source>
</evidence>
<accession>A0A1H4G8T5</accession>
<proteinExistence type="inferred from homology"/>
<dbReference type="EMBL" id="FNRL01000034">
    <property type="protein sequence ID" value="SEB06035.1"/>
    <property type="molecule type" value="Genomic_DNA"/>
</dbReference>
<keyword evidence="4" id="KW-0472">Membrane</keyword>
<name>A0A1H4G8T5_9BACT</name>
<gene>
    <name evidence="8" type="ORF">SAMN05660909_05061</name>
</gene>
<evidence type="ECO:0000313" key="8">
    <source>
        <dbReference type="EMBL" id="SEB06035.1"/>
    </source>
</evidence>
<dbReference type="Pfam" id="PF07980">
    <property type="entry name" value="SusD_RagB"/>
    <property type="match status" value="1"/>
</dbReference>
<organism evidence="8 9">
    <name type="scientific">Chitinophaga terrae</name>
    <name type="common">ex Kim and Jung 2007</name>
    <dbReference type="NCBI Taxonomy" id="408074"/>
    <lineage>
        <taxon>Bacteria</taxon>
        <taxon>Pseudomonadati</taxon>
        <taxon>Bacteroidota</taxon>
        <taxon>Chitinophagia</taxon>
        <taxon>Chitinophagales</taxon>
        <taxon>Chitinophagaceae</taxon>
        <taxon>Chitinophaga</taxon>
    </lineage>
</organism>